<dbReference type="InterPro" id="IPR001762">
    <property type="entry name" value="Disintegrin_dom"/>
</dbReference>
<dbReference type="SUPFAM" id="SSF57552">
    <property type="entry name" value="Blood coagulation inhibitor (disintegrin)"/>
    <property type="match status" value="1"/>
</dbReference>
<dbReference type="Gene3D" id="3.40.390.10">
    <property type="entry name" value="Collagenase (Catalytic Domain)"/>
    <property type="match status" value="1"/>
</dbReference>
<reference evidence="8" key="1">
    <citation type="journal article" date="2014" name="PLoS Genet.">
        <title>Differential Responses to Wnt and PCP Disruption Predict Expression and Developmental Function of Conserved and Novel Genes in a Cnidarian.</title>
        <authorList>
            <person name="Lapebie P."/>
            <person name="Ruggiero A."/>
            <person name="Barreau C."/>
            <person name="Chevalier S."/>
            <person name="Chang P."/>
            <person name="Dru P."/>
            <person name="Houliston E."/>
            <person name="Momose T."/>
        </authorList>
    </citation>
    <scope>NUCLEOTIDE SEQUENCE</scope>
</reference>
<dbReference type="InterPro" id="IPR006586">
    <property type="entry name" value="ADAM_Cys-rich"/>
</dbReference>
<evidence type="ECO:0000256" key="5">
    <source>
        <dbReference type="SAM" id="SignalP"/>
    </source>
</evidence>
<comment type="caution">
    <text evidence="3">Lacks conserved residue(s) required for the propagation of feature annotation.</text>
</comment>
<keyword evidence="5" id="KW-0732">Signal</keyword>
<feature type="binding site" evidence="3">
    <location>
        <position position="400"/>
    </location>
    <ligand>
        <name>Zn(2+)</name>
        <dbReference type="ChEBI" id="CHEBI:29105"/>
        <note>catalytic</note>
    </ligand>
</feature>
<feature type="signal peptide" evidence="5">
    <location>
        <begin position="1"/>
        <end position="16"/>
    </location>
</feature>
<dbReference type="AlphaFoldDB" id="A0A069DLZ6"/>
<dbReference type="InterPro" id="IPR034027">
    <property type="entry name" value="Reprolysin_adamalysin"/>
</dbReference>
<feature type="active site" evidence="3">
    <location>
        <position position="391"/>
    </location>
</feature>
<dbReference type="PROSITE" id="PS50215">
    <property type="entry name" value="ADAM_MEPRO"/>
    <property type="match status" value="1"/>
</dbReference>
<dbReference type="GO" id="GO:0046872">
    <property type="term" value="F:metal ion binding"/>
    <property type="evidence" value="ECO:0007669"/>
    <property type="project" value="UniProtKB-KW"/>
</dbReference>
<accession>A0A069DLZ6</accession>
<evidence type="ECO:0000259" key="7">
    <source>
        <dbReference type="PROSITE" id="PS50215"/>
    </source>
</evidence>
<keyword evidence="3" id="KW-0862">Zinc</keyword>
<evidence type="ECO:0000256" key="1">
    <source>
        <dbReference type="ARBA" id="ARBA00023157"/>
    </source>
</evidence>
<feature type="domain" description="Disintegrin" evidence="6">
    <location>
        <begin position="467"/>
        <end position="553"/>
    </location>
</feature>
<dbReference type="Pfam" id="PF08516">
    <property type="entry name" value="ADAM_CR"/>
    <property type="match status" value="1"/>
</dbReference>
<dbReference type="EMBL" id="GBGP01000191">
    <property type="protein sequence ID" value="JAC84998.1"/>
    <property type="molecule type" value="mRNA"/>
</dbReference>
<dbReference type="GO" id="GO:0004222">
    <property type="term" value="F:metalloendopeptidase activity"/>
    <property type="evidence" value="ECO:0007669"/>
    <property type="project" value="InterPro"/>
</dbReference>
<dbReference type="SMART" id="SM00608">
    <property type="entry name" value="ACR"/>
    <property type="match status" value="1"/>
</dbReference>
<name>A0A069DLZ6_9CNID</name>
<keyword evidence="8" id="KW-0645">Protease</keyword>
<feature type="binding site" evidence="3">
    <location>
        <position position="394"/>
    </location>
    <ligand>
        <name>Zn(2+)</name>
        <dbReference type="ChEBI" id="CHEBI:29105"/>
        <note>catalytic</note>
    </ligand>
</feature>
<dbReference type="InterPro" id="IPR024079">
    <property type="entry name" value="MetalloPept_cat_dom_sf"/>
</dbReference>
<dbReference type="PANTHER" id="PTHR11905:SF159">
    <property type="entry name" value="ADAM METALLOPROTEASE"/>
    <property type="match status" value="1"/>
</dbReference>
<dbReference type="SMART" id="SM00050">
    <property type="entry name" value="DISIN"/>
    <property type="match status" value="1"/>
</dbReference>
<dbReference type="Gene3D" id="4.10.70.10">
    <property type="entry name" value="Disintegrin domain"/>
    <property type="match status" value="1"/>
</dbReference>
<feature type="domain" description="Peptidase M12B" evidence="7">
    <location>
        <begin position="250"/>
        <end position="451"/>
    </location>
</feature>
<dbReference type="PROSITE" id="PS50214">
    <property type="entry name" value="DISINTEGRIN_2"/>
    <property type="match status" value="1"/>
</dbReference>
<evidence type="ECO:0000259" key="6">
    <source>
        <dbReference type="PROSITE" id="PS50214"/>
    </source>
</evidence>
<dbReference type="InterPro" id="IPR018358">
    <property type="entry name" value="Disintegrin_CS"/>
</dbReference>
<keyword evidence="4" id="KW-1133">Transmembrane helix</keyword>
<dbReference type="InterPro" id="IPR001590">
    <property type="entry name" value="Peptidase_M12B"/>
</dbReference>
<protein>
    <submittedName>
        <fullName evidence="8">Secreted protease</fullName>
    </submittedName>
</protein>
<proteinExistence type="evidence at transcript level"/>
<sequence>MILVAYQLLFTTLVASIIGNQWTTAASIGLYHGTIGHHKQNRCFQFHNRTQRLVHATLESNTINETLFFVEATGRSKTNPKRKLRNITRKNLQLSPRFFFGLANKRIDAEMSLIPNINHGGFLISLTCRHRFAKKRVSIVFEAAVESYRSPDNCLYPVTKQTEFTMGRSKTIDGTHLVSIKRSRRDSTINDTNPSLDLDFDIEEHQGLDTNSVNPKVTEGCKMGKKLQRQRRETGPRQELKIEPETRGPFYVRINFVVDHNLYNKFEQDTTKITDRMNMLIQYADTVYRKYNIRILLAGVTIWTTKEEIEFNTNSGDVLSRFSTWAASGEYGRSRFPESDHIHLITGYKFAGDVIGKAYYRSMCAPSTSVGYTSDSPSWELHKTVSIFVHELGHSLGMSHDEHTCVCKHTRGCFMATFIVTPAPKYFTDCSVDGLHKYLDSWRSQCLRDRPLIANTVEPLENKVEKLDKCGNNVIDPGEECDCGLPGFCMNQCCKPNKCKLKEGSQCFEGGCCKDCKLKAKGTVCREQTDDCDLPDSCDGHGAVCHNHHKENGTTCAYNGKCVKGKCKSRTVQCERLFGKGTMNGPYNCYTRINRVGRDFGNCGIKRFQRSSHYIACKKKDAECGKLQCKSPTVNVMPINGWRTAYVEVNLRFGNGKCKSALFGYGGLGEEDPTMVQDGTPCGKGGVCKKASCITAGQFTSLCNNCPSDRGWCTERGTCQCNPEWDGLNCQYTLEQAKIKSEQAFEMEKTKAILRQYNQTRQIHQGDMSDGSRIDTQNRIKAAADAKRRQEEEARARVRARAKAKADAEAKRRQEALDDVGQGKKIKNFEVVTVVNGEGRMYIPPHFVVLLLPLFTIVIQCLFS</sequence>
<feature type="binding site" evidence="3">
    <location>
        <position position="390"/>
    </location>
    <ligand>
        <name>Zn(2+)</name>
        <dbReference type="ChEBI" id="CHEBI:29105"/>
        <note>catalytic</note>
    </ligand>
</feature>
<evidence type="ECO:0000256" key="2">
    <source>
        <dbReference type="PROSITE-ProRule" id="PRU00068"/>
    </source>
</evidence>
<dbReference type="Pfam" id="PF01421">
    <property type="entry name" value="Reprolysin"/>
    <property type="match status" value="1"/>
</dbReference>
<dbReference type="PANTHER" id="PTHR11905">
    <property type="entry name" value="ADAM A DISINTEGRIN AND METALLOPROTEASE DOMAIN"/>
    <property type="match status" value="1"/>
</dbReference>
<dbReference type="CDD" id="cd04269">
    <property type="entry name" value="ZnMc_adamalysin_II_like"/>
    <property type="match status" value="1"/>
</dbReference>
<keyword evidence="1 2" id="KW-1015">Disulfide bond</keyword>
<keyword evidence="3" id="KW-0479">Metal-binding</keyword>
<feature type="transmembrane region" description="Helical" evidence="4">
    <location>
        <begin position="842"/>
        <end position="863"/>
    </location>
</feature>
<feature type="chain" id="PRO_5001663290" evidence="5">
    <location>
        <begin position="17"/>
        <end position="864"/>
    </location>
</feature>
<keyword evidence="4" id="KW-0812">Transmembrane</keyword>
<dbReference type="FunFam" id="4.10.70.10:FF:000003">
    <property type="entry name" value="Disintegrin and metalloproteinase domain-containing protein 17"/>
    <property type="match status" value="1"/>
</dbReference>
<dbReference type="GO" id="GO:0006508">
    <property type="term" value="P:proteolysis"/>
    <property type="evidence" value="ECO:0007669"/>
    <property type="project" value="UniProtKB-KW"/>
</dbReference>
<keyword evidence="8" id="KW-0378">Hydrolase</keyword>
<dbReference type="Pfam" id="PF00200">
    <property type="entry name" value="Disintegrin"/>
    <property type="match status" value="1"/>
</dbReference>
<evidence type="ECO:0000256" key="4">
    <source>
        <dbReference type="SAM" id="Phobius"/>
    </source>
</evidence>
<evidence type="ECO:0000313" key="8">
    <source>
        <dbReference type="EMBL" id="JAC84998.1"/>
    </source>
</evidence>
<feature type="disulfide bond" evidence="2">
    <location>
        <begin position="525"/>
        <end position="545"/>
    </location>
</feature>
<keyword evidence="4" id="KW-0472">Membrane</keyword>
<dbReference type="SUPFAM" id="SSF55486">
    <property type="entry name" value="Metalloproteases ('zincins'), catalytic domain"/>
    <property type="match status" value="1"/>
</dbReference>
<evidence type="ECO:0000256" key="3">
    <source>
        <dbReference type="PROSITE-ProRule" id="PRU00276"/>
    </source>
</evidence>
<dbReference type="InterPro" id="IPR036436">
    <property type="entry name" value="Disintegrin_dom_sf"/>
</dbReference>
<dbReference type="PROSITE" id="PS00427">
    <property type="entry name" value="DISINTEGRIN_1"/>
    <property type="match status" value="1"/>
</dbReference>
<organism evidence="8">
    <name type="scientific">Clytia hemisphaerica</name>
    <dbReference type="NCBI Taxonomy" id="252671"/>
    <lineage>
        <taxon>Eukaryota</taxon>
        <taxon>Metazoa</taxon>
        <taxon>Cnidaria</taxon>
        <taxon>Hydrozoa</taxon>
        <taxon>Hydroidolina</taxon>
        <taxon>Leptothecata</taxon>
        <taxon>Obeliida</taxon>
        <taxon>Clytiidae</taxon>
        <taxon>Clytia</taxon>
    </lineage>
</organism>
<dbReference type="FunFam" id="3.40.390.10:FF:000002">
    <property type="entry name" value="Disintegrin and metalloproteinase domain-containing protein 22"/>
    <property type="match status" value="1"/>
</dbReference>